<dbReference type="Gene3D" id="2.60.120.260">
    <property type="entry name" value="Galactose-binding domain-like"/>
    <property type="match status" value="1"/>
</dbReference>
<feature type="domain" description="Glycoside hydrolase family 5" evidence="5">
    <location>
        <begin position="64"/>
        <end position="286"/>
    </location>
</feature>
<dbReference type="Gene3D" id="3.20.20.80">
    <property type="entry name" value="Glycosidases"/>
    <property type="match status" value="1"/>
</dbReference>
<dbReference type="EMBL" id="OBDY01000014">
    <property type="protein sequence ID" value="SNY53546.1"/>
    <property type="molecule type" value="Genomic_DNA"/>
</dbReference>
<dbReference type="SUPFAM" id="SSF49785">
    <property type="entry name" value="Galactose-binding domain-like"/>
    <property type="match status" value="1"/>
</dbReference>
<evidence type="ECO:0000256" key="1">
    <source>
        <dbReference type="ARBA" id="ARBA00022801"/>
    </source>
</evidence>
<proteinExistence type="inferred from homology"/>
<dbReference type="Proteomes" id="UP000219612">
    <property type="component" value="Unassembled WGS sequence"/>
</dbReference>
<dbReference type="GO" id="GO:0004553">
    <property type="term" value="F:hydrolase activity, hydrolyzing O-glycosyl compounds"/>
    <property type="evidence" value="ECO:0007669"/>
    <property type="project" value="InterPro"/>
</dbReference>
<comment type="similarity">
    <text evidence="3">Belongs to the glycosyl hydrolase 5 (cellulase A) family.</text>
</comment>
<gene>
    <name evidence="6" type="ORF">SAMN05421748_11451</name>
</gene>
<dbReference type="RefSeq" id="WP_097323145.1">
    <property type="nucleotide sequence ID" value="NZ_OBDY01000014.1"/>
</dbReference>
<dbReference type="SUPFAM" id="SSF51445">
    <property type="entry name" value="(Trans)glycosidases"/>
    <property type="match status" value="1"/>
</dbReference>
<evidence type="ECO:0000256" key="2">
    <source>
        <dbReference type="ARBA" id="ARBA00023295"/>
    </source>
</evidence>
<keyword evidence="4" id="KW-0732">Signal</keyword>
<evidence type="ECO:0000256" key="4">
    <source>
        <dbReference type="SAM" id="SignalP"/>
    </source>
</evidence>
<dbReference type="InterPro" id="IPR017853">
    <property type="entry name" value="GH"/>
</dbReference>
<sequence>MRKAAALALGLATSLLAASPLTEGASAAKQATPTLAGRIAAAKTAKQINYYPSANGWSRMWTSFDPVTIGADLAKARALGADSVRVIVFPTVFGYPTPKPEYAAKLAKFVELAGRNGMTVKLTLFDWWDGYADVKGSSTWATALLKPYRNDKRVISIGLKNELDPSNAAAVAWAKKLLPVVRAVVPATPVTISVSGEAGVAGLKKLKTLLAATPLDYYDYHFYGNSQNALALIRQAQAAVAPAPLVIGETGVSSRSASEGEQAAYLARVFQGAAAAGVRSVAPWTLNDFRTGAIPPSAVARSAPQYAYGLYRANGTAKPAAAVVKAAWTGKAYPVGALDLGFENPAGQTPWTTFMPELGAATKVRNVAHSGKWSVRLTRTGKNAAGSPSYRVAPLQPVRPGQTWCAEAWARGTAATGTTQVALSWFDVNNRWLGGAGSATLPTGTTGWTRLTVAAKAPAGAAGLQLHLKSGANKGSVWFDDVKLSASLSS</sequence>
<dbReference type="Pfam" id="PF00150">
    <property type="entry name" value="Cellulase"/>
    <property type="match status" value="1"/>
</dbReference>
<keyword evidence="1 3" id="KW-0378">Hydrolase</keyword>
<dbReference type="InterPro" id="IPR008979">
    <property type="entry name" value="Galactose-bd-like_sf"/>
</dbReference>
<accession>A0A285J2F4</accession>
<dbReference type="InterPro" id="IPR001547">
    <property type="entry name" value="Glyco_hydro_5"/>
</dbReference>
<keyword evidence="2 3" id="KW-0326">Glycosidase</keyword>
<keyword evidence="7" id="KW-1185">Reference proteome</keyword>
<dbReference type="OrthoDB" id="5100409at2"/>
<feature type="signal peptide" evidence="4">
    <location>
        <begin position="1"/>
        <end position="17"/>
    </location>
</feature>
<organism evidence="6 7">
    <name type="scientific">Paractinoplanes atraurantiacus</name>
    <dbReference type="NCBI Taxonomy" id="1036182"/>
    <lineage>
        <taxon>Bacteria</taxon>
        <taxon>Bacillati</taxon>
        <taxon>Actinomycetota</taxon>
        <taxon>Actinomycetes</taxon>
        <taxon>Micromonosporales</taxon>
        <taxon>Micromonosporaceae</taxon>
        <taxon>Paractinoplanes</taxon>
    </lineage>
</organism>
<name>A0A285J2F4_9ACTN</name>
<feature type="chain" id="PRO_5039102418" evidence="4">
    <location>
        <begin position="18"/>
        <end position="490"/>
    </location>
</feature>
<dbReference type="AlphaFoldDB" id="A0A285J2F4"/>
<evidence type="ECO:0000313" key="7">
    <source>
        <dbReference type="Proteomes" id="UP000219612"/>
    </source>
</evidence>
<protein>
    <submittedName>
        <fullName evidence="6">Cellulase (Glycosyl hydrolase family 5)</fullName>
    </submittedName>
</protein>
<evidence type="ECO:0000256" key="3">
    <source>
        <dbReference type="RuleBase" id="RU361153"/>
    </source>
</evidence>
<evidence type="ECO:0000259" key="5">
    <source>
        <dbReference type="Pfam" id="PF00150"/>
    </source>
</evidence>
<dbReference type="GO" id="GO:0000272">
    <property type="term" value="P:polysaccharide catabolic process"/>
    <property type="evidence" value="ECO:0007669"/>
    <property type="project" value="InterPro"/>
</dbReference>
<reference evidence="6 7" key="1">
    <citation type="submission" date="2017-09" db="EMBL/GenBank/DDBJ databases">
        <authorList>
            <person name="Ehlers B."/>
            <person name="Leendertz F.H."/>
        </authorList>
    </citation>
    <scope>NUCLEOTIDE SEQUENCE [LARGE SCALE GENOMIC DNA]</scope>
    <source>
        <strain evidence="6 7">CGMCC 4.6857</strain>
    </source>
</reference>
<evidence type="ECO:0000313" key="6">
    <source>
        <dbReference type="EMBL" id="SNY53546.1"/>
    </source>
</evidence>